<evidence type="ECO:0000313" key="1">
    <source>
        <dbReference type="EMBL" id="ROP30697.1"/>
    </source>
</evidence>
<proteinExistence type="predicted"/>
<dbReference type="Gene3D" id="1.25.40.10">
    <property type="entry name" value="Tetratricopeptide repeat domain"/>
    <property type="match status" value="1"/>
</dbReference>
<protein>
    <recommendedName>
        <fullName evidence="3">Tat pathway signal protein</fullName>
    </recommendedName>
</protein>
<evidence type="ECO:0000313" key="2">
    <source>
        <dbReference type="Proteomes" id="UP000271683"/>
    </source>
</evidence>
<gene>
    <name evidence="1" type="ORF">EDD30_3557</name>
</gene>
<sequence length="459" mass="50384">MPVDVANGNEQFRKLLTQAGMTHGAFARAVNQVAAEHGEVLRTNKSSVTHWLKGVRPNPRTIVYIAEVLSRRLGRRVHLLDMGYAVEESDDLNHLPDDPVAALATLGRADVDRRTILSSAVYSLGALLLPLTYKQAIAERAEHASQGRTIGWSEVDAVRDVTAAFNRADEKMGGGFGRTAVVEYLSTDVTAYCHAQSSASVRKDILSEAAQLAYLSGWKAHDLKKEGLAQRYYLYSYQLAKDSGDDGQAAYAMRILAHQAYDMGHVTNCSALAEAAVGRAKGKVDKHTEAIFELTLAKANAMQGDRHRTIQTIARAEALMAQARSDEERPTWAGMHSANASQFHNHVAKALVDLGDYTGAEEHFTQTLRYHLDPTTKPRVYALTSAWLAEAQCNRGHVERACHTWANALDLMNGIQSSRTKETVTTMRQMLSPFHKRGVTEVRSVLERSASIDASSSAL</sequence>
<evidence type="ECO:0008006" key="3">
    <source>
        <dbReference type="Google" id="ProtNLM"/>
    </source>
</evidence>
<dbReference type="InterPro" id="IPR011990">
    <property type="entry name" value="TPR-like_helical_dom_sf"/>
</dbReference>
<dbReference type="Proteomes" id="UP000271683">
    <property type="component" value="Unassembled WGS sequence"/>
</dbReference>
<name>A0A3N1GK86_9ACTN</name>
<accession>A0A3N1GK86</accession>
<dbReference type="SUPFAM" id="SSF48452">
    <property type="entry name" value="TPR-like"/>
    <property type="match status" value="1"/>
</dbReference>
<organism evidence="1 2">
    <name type="scientific">Couchioplanes caeruleus</name>
    <dbReference type="NCBI Taxonomy" id="56438"/>
    <lineage>
        <taxon>Bacteria</taxon>
        <taxon>Bacillati</taxon>
        <taxon>Actinomycetota</taxon>
        <taxon>Actinomycetes</taxon>
        <taxon>Micromonosporales</taxon>
        <taxon>Micromonosporaceae</taxon>
        <taxon>Couchioplanes</taxon>
    </lineage>
</organism>
<dbReference type="AlphaFoldDB" id="A0A3N1GK86"/>
<reference evidence="1 2" key="1">
    <citation type="submission" date="2018-11" db="EMBL/GenBank/DDBJ databases">
        <title>Sequencing the genomes of 1000 actinobacteria strains.</title>
        <authorList>
            <person name="Klenk H.-P."/>
        </authorList>
    </citation>
    <scope>NUCLEOTIDE SEQUENCE [LARGE SCALE GENOMIC DNA]</scope>
    <source>
        <strain evidence="1 2">DSM 43634</strain>
    </source>
</reference>
<comment type="caution">
    <text evidence="1">The sequence shown here is derived from an EMBL/GenBank/DDBJ whole genome shotgun (WGS) entry which is preliminary data.</text>
</comment>
<dbReference type="EMBL" id="RJKL01000001">
    <property type="protein sequence ID" value="ROP30697.1"/>
    <property type="molecule type" value="Genomic_DNA"/>
</dbReference>